<sequence length="46" mass="5564">MALRLSHRRAKRLFAAWQAEKVRDAALEKRANFHWMRSIGREWSKP</sequence>
<name>A0A6J5L048_9CAUD</name>
<organism evidence="1">
    <name type="scientific">uncultured Caudovirales phage</name>
    <dbReference type="NCBI Taxonomy" id="2100421"/>
    <lineage>
        <taxon>Viruses</taxon>
        <taxon>Duplodnaviria</taxon>
        <taxon>Heunggongvirae</taxon>
        <taxon>Uroviricota</taxon>
        <taxon>Caudoviricetes</taxon>
        <taxon>Peduoviridae</taxon>
        <taxon>Maltschvirus</taxon>
        <taxon>Maltschvirus maltsch</taxon>
    </lineage>
</organism>
<protein>
    <submittedName>
        <fullName evidence="1">Uncharacterized protein</fullName>
    </submittedName>
</protein>
<accession>A0A6J5L048</accession>
<reference evidence="1" key="1">
    <citation type="submission" date="2020-04" db="EMBL/GenBank/DDBJ databases">
        <authorList>
            <person name="Chiriac C."/>
            <person name="Salcher M."/>
            <person name="Ghai R."/>
            <person name="Kavagutti S V."/>
        </authorList>
    </citation>
    <scope>NUCLEOTIDE SEQUENCE</scope>
</reference>
<evidence type="ECO:0000313" key="1">
    <source>
        <dbReference type="EMBL" id="CAB4126915.1"/>
    </source>
</evidence>
<dbReference type="EMBL" id="LR796203">
    <property type="protein sequence ID" value="CAB4126915.1"/>
    <property type="molecule type" value="Genomic_DNA"/>
</dbReference>
<proteinExistence type="predicted"/>
<gene>
    <name evidence="1" type="ORF">UFOVP78_28</name>
</gene>